<evidence type="ECO:0000256" key="3">
    <source>
        <dbReference type="ARBA" id="ARBA00022452"/>
    </source>
</evidence>
<evidence type="ECO:0000256" key="12">
    <source>
        <dbReference type="SAM" id="SignalP"/>
    </source>
</evidence>
<gene>
    <name evidence="14" type="ORF">CHU93_11975</name>
</gene>
<evidence type="ECO:0000256" key="2">
    <source>
        <dbReference type="ARBA" id="ARBA00022448"/>
    </source>
</evidence>
<keyword evidence="11" id="KW-0998">Cell outer membrane</keyword>
<evidence type="ECO:0000313" key="15">
    <source>
        <dbReference type="Proteomes" id="UP000216991"/>
    </source>
</evidence>
<dbReference type="Proteomes" id="UP000216991">
    <property type="component" value="Unassembled WGS sequence"/>
</dbReference>
<evidence type="ECO:0000256" key="1">
    <source>
        <dbReference type="ARBA" id="ARBA00004571"/>
    </source>
</evidence>
<evidence type="ECO:0000256" key="5">
    <source>
        <dbReference type="ARBA" id="ARBA00022692"/>
    </source>
</evidence>
<evidence type="ECO:0000256" key="9">
    <source>
        <dbReference type="ARBA" id="ARBA00023077"/>
    </source>
</evidence>
<accession>A0A255YBC1</accession>
<keyword evidence="4" id="KW-0410">Iron transport</keyword>
<dbReference type="GO" id="GO:0015344">
    <property type="term" value="F:siderophore uptake transmembrane transporter activity"/>
    <property type="evidence" value="ECO:0007669"/>
    <property type="project" value="TreeGrafter"/>
</dbReference>
<evidence type="ECO:0000259" key="13">
    <source>
        <dbReference type="Pfam" id="PF00593"/>
    </source>
</evidence>
<dbReference type="Gene3D" id="2.40.170.20">
    <property type="entry name" value="TonB-dependent receptor, beta-barrel domain"/>
    <property type="match status" value="1"/>
</dbReference>
<dbReference type="InterPro" id="IPR036942">
    <property type="entry name" value="Beta-barrel_TonB_sf"/>
</dbReference>
<keyword evidence="6 12" id="KW-0732">Signal</keyword>
<keyword evidence="8" id="KW-0406">Ion transport</keyword>
<dbReference type="PANTHER" id="PTHR32552:SF68">
    <property type="entry name" value="FERRICHROME OUTER MEMBRANE TRANSPORTER_PHAGE RECEPTOR"/>
    <property type="match status" value="1"/>
</dbReference>
<keyword evidence="5" id="KW-0812">Transmembrane</keyword>
<dbReference type="InterPro" id="IPR000531">
    <property type="entry name" value="Beta-barrel_TonB"/>
</dbReference>
<evidence type="ECO:0000256" key="11">
    <source>
        <dbReference type="ARBA" id="ARBA00023237"/>
    </source>
</evidence>
<name>A0A255YBC1_9SPHN</name>
<reference evidence="14 15" key="1">
    <citation type="submission" date="2017-07" db="EMBL/GenBank/DDBJ databases">
        <title>Sandarakinorhabdus cyanobacteriorum sp. nov., a novel bacterium isolated from cyanobacterial aggregates in a eutrophic lake.</title>
        <authorList>
            <person name="Cai H."/>
        </authorList>
    </citation>
    <scope>NUCLEOTIDE SEQUENCE [LARGE SCALE GENOMIC DNA]</scope>
    <source>
        <strain evidence="14 15">TH057</strain>
    </source>
</reference>
<organism evidence="14 15">
    <name type="scientific">Sandarakinorhabdus cyanobacteriorum</name>
    <dbReference type="NCBI Taxonomy" id="1981098"/>
    <lineage>
        <taxon>Bacteria</taxon>
        <taxon>Pseudomonadati</taxon>
        <taxon>Pseudomonadota</taxon>
        <taxon>Alphaproteobacteria</taxon>
        <taxon>Sphingomonadales</taxon>
        <taxon>Sphingosinicellaceae</taxon>
        <taxon>Sandarakinorhabdus</taxon>
    </lineage>
</organism>
<dbReference type="GO" id="GO:0009279">
    <property type="term" value="C:cell outer membrane"/>
    <property type="evidence" value="ECO:0007669"/>
    <property type="project" value="UniProtKB-SubCell"/>
</dbReference>
<keyword evidence="15" id="KW-1185">Reference proteome</keyword>
<protein>
    <submittedName>
        <fullName evidence="14">TonB-dependent receptor</fullName>
    </submittedName>
</protein>
<dbReference type="OrthoDB" id="9760333at2"/>
<dbReference type="RefSeq" id="WP_094474353.1">
    <property type="nucleotide sequence ID" value="NZ_NOXT01000117.1"/>
</dbReference>
<evidence type="ECO:0000256" key="6">
    <source>
        <dbReference type="ARBA" id="ARBA00022729"/>
    </source>
</evidence>
<dbReference type="InterPro" id="IPR039426">
    <property type="entry name" value="TonB-dep_rcpt-like"/>
</dbReference>
<dbReference type="Pfam" id="PF00593">
    <property type="entry name" value="TonB_dep_Rec_b-barrel"/>
    <property type="match status" value="1"/>
</dbReference>
<evidence type="ECO:0000256" key="8">
    <source>
        <dbReference type="ARBA" id="ARBA00023065"/>
    </source>
</evidence>
<dbReference type="SUPFAM" id="SSF56935">
    <property type="entry name" value="Porins"/>
    <property type="match status" value="1"/>
</dbReference>
<sequence>MTGETMIAAALLLAAPVAAQTTPPPPADIAATGARAAENAVRQAGDAFGSTVGREVIGIYNQMNVRGFSPIAAGNVRIDGLYFDPVVPPSTRVSRTTTIRVGLSALGSPFPAPTGLVDFGFRRPGSTAAGSALLLADAWGTLNAEVDAVLPASDTLSFGLGASVRLENGLDKTREDSFGGTLIARWTPAPGVTLIPFASLLHQTLDDHRLTFQTATEFLPPLLPRRQRFGPDWVNGSGFDANIGVLADWQLAPQWQLRAGLFRSSRHRDRQMTNLVRGLQPDRTGTQRVIVDPRLAFAAVSGEVRLTRQIDDGPRRHQIHVAVRGRSGDRRFGGSDTLELGPVQIDTPSRVPEPPFRFSAQQFDDVKQITGGIAYEGRWLGVGELAAGLQWTDYKKRIDLPAGGVQATDARLLLYNVTLAANLSDRLVVYAGTVNGLEESGVAPGNAINRNEALPAITTRQFDAGLRFALTDQIKLVAGVFDISKPYFNLDAAGRFDVLGDVVNRGVEASIAGPITPSLSIVAGGVWLWPKVTAPGAVPGRIGERPVGAIGQRFELSADWRPGFAAGLSFDARLAYRSSETATVSNSVAVPARTIIDLGGRYRFKLAGNNALLRVQLSNVFDVEGYDLRGAGAYGPIPGRLAQAYVTIDF</sequence>
<feature type="signal peptide" evidence="12">
    <location>
        <begin position="1"/>
        <end position="19"/>
    </location>
</feature>
<keyword evidence="3" id="KW-1134">Transmembrane beta strand</keyword>
<comment type="subcellular location">
    <subcellularLocation>
        <location evidence="1">Cell outer membrane</location>
        <topology evidence="1">Multi-pass membrane protein</topology>
    </subcellularLocation>
</comment>
<keyword evidence="14" id="KW-0675">Receptor</keyword>
<keyword evidence="7" id="KW-0408">Iron</keyword>
<evidence type="ECO:0000256" key="10">
    <source>
        <dbReference type="ARBA" id="ARBA00023136"/>
    </source>
</evidence>
<evidence type="ECO:0000256" key="4">
    <source>
        <dbReference type="ARBA" id="ARBA00022496"/>
    </source>
</evidence>
<keyword evidence="9" id="KW-0798">TonB box</keyword>
<dbReference type="PANTHER" id="PTHR32552">
    <property type="entry name" value="FERRICHROME IRON RECEPTOR-RELATED"/>
    <property type="match status" value="1"/>
</dbReference>
<evidence type="ECO:0000313" key="14">
    <source>
        <dbReference type="EMBL" id="OYQ26509.1"/>
    </source>
</evidence>
<feature type="domain" description="TonB-dependent receptor-like beta-barrel" evidence="13">
    <location>
        <begin position="220"/>
        <end position="619"/>
    </location>
</feature>
<keyword evidence="2" id="KW-0813">Transport</keyword>
<dbReference type="AlphaFoldDB" id="A0A255YBC1"/>
<proteinExistence type="predicted"/>
<keyword evidence="10" id="KW-0472">Membrane</keyword>
<dbReference type="EMBL" id="NOXT01000117">
    <property type="protein sequence ID" value="OYQ26509.1"/>
    <property type="molecule type" value="Genomic_DNA"/>
</dbReference>
<comment type="caution">
    <text evidence="14">The sequence shown here is derived from an EMBL/GenBank/DDBJ whole genome shotgun (WGS) entry which is preliminary data.</text>
</comment>
<evidence type="ECO:0000256" key="7">
    <source>
        <dbReference type="ARBA" id="ARBA00023004"/>
    </source>
</evidence>
<feature type="chain" id="PRO_5012445828" evidence="12">
    <location>
        <begin position="20"/>
        <end position="650"/>
    </location>
</feature>